<accession>A0A2K3P0D8</accession>
<dbReference type="Gene3D" id="1.10.10.60">
    <property type="entry name" value="Homeodomain-like"/>
    <property type="match status" value="1"/>
</dbReference>
<evidence type="ECO:0000313" key="5">
    <source>
        <dbReference type="EMBL" id="PNY08750.1"/>
    </source>
</evidence>
<evidence type="ECO:0000256" key="3">
    <source>
        <dbReference type="SAM" id="MobiDB-lite"/>
    </source>
</evidence>
<proteinExistence type="predicted"/>
<reference evidence="5 6" key="1">
    <citation type="journal article" date="2014" name="Am. J. Bot.">
        <title>Genome assembly and annotation for red clover (Trifolium pratense; Fabaceae).</title>
        <authorList>
            <person name="Istvanek J."/>
            <person name="Jaros M."/>
            <person name="Krenek A."/>
            <person name="Repkova J."/>
        </authorList>
    </citation>
    <scope>NUCLEOTIDE SEQUENCE [LARGE SCALE GENOMIC DNA]</scope>
    <source>
        <strain evidence="6">cv. Tatra</strain>
        <tissue evidence="5">Young leaves</tissue>
    </source>
</reference>
<comment type="caution">
    <text evidence="5">The sequence shown here is derived from an EMBL/GenBank/DDBJ whole genome shotgun (WGS) entry which is preliminary data.</text>
</comment>
<gene>
    <name evidence="5" type="ORF">L195_g005282</name>
</gene>
<dbReference type="AlphaFoldDB" id="A0A2K3P0D8"/>
<dbReference type="InterPro" id="IPR017930">
    <property type="entry name" value="Myb_dom"/>
</dbReference>
<dbReference type="Proteomes" id="UP000236291">
    <property type="component" value="Unassembled WGS sequence"/>
</dbReference>
<dbReference type="PROSITE" id="PS51294">
    <property type="entry name" value="HTH_MYB"/>
    <property type="match status" value="1"/>
</dbReference>
<evidence type="ECO:0000259" key="4">
    <source>
        <dbReference type="PROSITE" id="PS51294"/>
    </source>
</evidence>
<organism evidence="5 6">
    <name type="scientific">Trifolium pratense</name>
    <name type="common">Red clover</name>
    <dbReference type="NCBI Taxonomy" id="57577"/>
    <lineage>
        <taxon>Eukaryota</taxon>
        <taxon>Viridiplantae</taxon>
        <taxon>Streptophyta</taxon>
        <taxon>Embryophyta</taxon>
        <taxon>Tracheophyta</taxon>
        <taxon>Spermatophyta</taxon>
        <taxon>Magnoliopsida</taxon>
        <taxon>eudicotyledons</taxon>
        <taxon>Gunneridae</taxon>
        <taxon>Pentapetalae</taxon>
        <taxon>rosids</taxon>
        <taxon>fabids</taxon>
        <taxon>Fabales</taxon>
        <taxon>Fabaceae</taxon>
        <taxon>Papilionoideae</taxon>
        <taxon>50 kb inversion clade</taxon>
        <taxon>NPAAA clade</taxon>
        <taxon>Hologalegina</taxon>
        <taxon>IRL clade</taxon>
        <taxon>Trifolieae</taxon>
        <taxon>Trifolium</taxon>
    </lineage>
</organism>
<keyword evidence="2" id="KW-0539">Nucleus</keyword>
<sequence>MLPGRTDNAIKNHWNTAIRTQSRKYKRNGWSSSKNSILQKYINEITSTKEVEKDHDEELATEEDEQPGGYMEVMCNNGENGMEFFVEVPMKEEMDFMEMICKNP</sequence>
<dbReference type="EMBL" id="ASHM01002711">
    <property type="protein sequence ID" value="PNY08750.1"/>
    <property type="molecule type" value="Genomic_DNA"/>
</dbReference>
<dbReference type="GO" id="GO:0005634">
    <property type="term" value="C:nucleus"/>
    <property type="evidence" value="ECO:0007669"/>
    <property type="project" value="UniProtKB-SubCell"/>
</dbReference>
<feature type="domain" description="HTH myb-type" evidence="4">
    <location>
        <begin position="1"/>
        <end position="22"/>
    </location>
</feature>
<feature type="region of interest" description="Disordered" evidence="3">
    <location>
        <begin position="50"/>
        <end position="69"/>
    </location>
</feature>
<evidence type="ECO:0000256" key="2">
    <source>
        <dbReference type="ARBA" id="ARBA00023242"/>
    </source>
</evidence>
<evidence type="ECO:0000256" key="1">
    <source>
        <dbReference type="ARBA" id="ARBA00004123"/>
    </source>
</evidence>
<reference evidence="5 6" key="2">
    <citation type="journal article" date="2017" name="Front. Plant Sci.">
        <title>Gene Classification and Mining of Molecular Markers Useful in Red Clover (Trifolium pratense) Breeding.</title>
        <authorList>
            <person name="Istvanek J."/>
            <person name="Dluhosova J."/>
            <person name="Dluhos P."/>
            <person name="Patkova L."/>
            <person name="Nedelnik J."/>
            <person name="Repkova J."/>
        </authorList>
    </citation>
    <scope>NUCLEOTIDE SEQUENCE [LARGE SCALE GENOMIC DNA]</scope>
    <source>
        <strain evidence="6">cv. Tatra</strain>
        <tissue evidence="5">Young leaves</tissue>
    </source>
</reference>
<name>A0A2K3P0D8_TRIPR</name>
<comment type="subcellular location">
    <subcellularLocation>
        <location evidence="1">Nucleus</location>
    </subcellularLocation>
</comment>
<evidence type="ECO:0000313" key="6">
    <source>
        <dbReference type="Proteomes" id="UP000236291"/>
    </source>
</evidence>
<protein>
    <submittedName>
        <fullName evidence="5">MYB protein</fullName>
    </submittedName>
</protein>